<gene>
    <name evidence="1" type="ORF">AORI_4556</name>
</gene>
<protein>
    <submittedName>
        <fullName evidence="1">Barstar (Barnase inhibitor)</fullName>
    </submittedName>
</protein>
<evidence type="ECO:0000313" key="1">
    <source>
        <dbReference type="EMBL" id="AGM07140.1"/>
    </source>
</evidence>
<dbReference type="EMBL" id="CP003410">
    <property type="protein sequence ID" value="AGM07140.1"/>
    <property type="molecule type" value="Genomic_DNA"/>
</dbReference>
<name>R4SX72_9PSEU</name>
<evidence type="ECO:0000313" key="2">
    <source>
        <dbReference type="Proteomes" id="UP000013968"/>
    </source>
</evidence>
<proteinExistence type="predicted"/>
<dbReference type="HOGENOM" id="CLU_2257829_0_0_11"/>
<dbReference type="Proteomes" id="UP000013968">
    <property type="component" value="Chromosome"/>
</dbReference>
<sequence length="103" mass="11621">MRGSLDAFNDILGGGFGTPDNGWVLRWLNSELSRSALGYEATARRLQRLLRTCHPSNRPAIQVRLLRAEREEGATLFDEIVEIIRDHGPDPDQPQDGIRLELL</sequence>
<dbReference type="AlphaFoldDB" id="R4SX72"/>
<organism evidence="1 2">
    <name type="scientific">Amycolatopsis keratiniphila</name>
    <dbReference type="NCBI Taxonomy" id="129921"/>
    <lineage>
        <taxon>Bacteria</taxon>
        <taxon>Bacillati</taxon>
        <taxon>Actinomycetota</taxon>
        <taxon>Actinomycetes</taxon>
        <taxon>Pseudonocardiales</taxon>
        <taxon>Pseudonocardiaceae</taxon>
        <taxon>Amycolatopsis</taxon>
        <taxon>Amycolatopsis japonica group</taxon>
    </lineage>
</organism>
<keyword evidence="2" id="KW-1185">Reference proteome</keyword>
<reference evidence="1 2" key="1">
    <citation type="journal article" date="2013" name="BMC Genomics">
        <title>ContigScape: a Cytoscape plugin facilitating microbial genome gap closing.</title>
        <authorList>
            <person name="Tang B."/>
            <person name="Wang Q."/>
            <person name="Yang M."/>
            <person name="Xie F."/>
            <person name="Zhu Y."/>
            <person name="Zhuo Y."/>
            <person name="Wang S."/>
            <person name="Gao H."/>
            <person name="Ding X."/>
            <person name="Zhang L."/>
            <person name="Zhao G."/>
            <person name="Zheng H."/>
        </authorList>
    </citation>
    <scope>NUCLEOTIDE SEQUENCE [LARGE SCALE GENOMIC DNA]</scope>
    <source>
        <strain evidence="1 2">HCCB10007</strain>
    </source>
</reference>
<dbReference type="KEGG" id="aoi:AORI_4556"/>
<dbReference type="RefSeq" id="WP_016334888.1">
    <property type="nucleotide sequence ID" value="NC_021252.1"/>
</dbReference>
<dbReference type="PATRIC" id="fig|1156913.3.peg.4632"/>
<accession>R4SX72</accession>